<dbReference type="InterPro" id="IPR043128">
    <property type="entry name" value="Rev_trsase/Diguanyl_cyclase"/>
</dbReference>
<dbReference type="SMART" id="SM00267">
    <property type="entry name" value="GGDEF"/>
    <property type="match status" value="1"/>
</dbReference>
<dbReference type="PANTHER" id="PTHR45138:SF9">
    <property type="entry name" value="DIGUANYLATE CYCLASE DGCM-RELATED"/>
    <property type="match status" value="1"/>
</dbReference>
<dbReference type="Pfam" id="PF00990">
    <property type="entry name" value="GGDEF"/>
    <property type="match status" value="1"/>
</dbReference>
<comment type="caution">
    <text evidence="5">The sequence shown here is derived from an EMBL/GenBank/DDBJ whole genome shotgun (WGS) entry which is preliminary data.</text>
</comment>
<dbReference type="InterPro" id="IPR029787">
    <property type="entry name" value="Nucleotide_cyclase"/>
</dbReference>
<evidence type="ECO:0000256" key="1">
    <source>
        <dbReference type="ARBA" id="ARBA00012528"/>
    </source>
</evidence>
<dbReference type="NCBIfam" id="TIGR00229">
    <property type="entry name" value="sensory_box"/>
    <property type="match status" value="1"/>
</dbReference>
<dbReference type="EMBL" id="JACCPJ010000001">
    <property type="protein sequence ID" value="NZD60017.1"/>
    <property type="molecule type" value="Genomic_DNA"/>
</dbReference>
<protein>
    <recommendedName>
        <fullName evidence="1">diguanylate cyclase</fullName>
        <ecNumber evidence="1">2.7.7.65</ecNumber>
    </recommendedName>
</protein>
<dbReference type="Gene3D" id="3.30.70.270">
    <property type="match status" value="1"/>
</dbReference>
<dbReference type="EMBL" id="JACGBJ010000011">
    <property type="protein sequence ID" value="MBA5803930.1"/>
    <property type="molecule type" value="Genomic_DNA"/>
</dbReference>
<dbReference type="EC" id="2.7.7.65" evidence="1"/>
<dbReference type="RefSeq" id="WP_171601190.1">
    <property type="nucleotide sequence ID" value="NZ_JABFCQ010000001.1"/>
</dbReference>
<evidence type="ECO:0000313" key="7">
    <source>
        <dbReference type="Proteomes" id="UP000539787"/>
    </source>
</evidence>
<dbReference type="InterPro" id="IPR000014">
    <property type="entry name" value="PAS"/>
</dbReference>
<evidence type="ECO:0000259" key="3">
    <source>
        <dbReference type="PROSITE" id="PS50887"/>
    </source>
</evidence>
<evidence type="ECO:0000256" key="2">
    <source>
        <dbReference type="ARBA" id="ARBA00034247"/>
    </source>
</evidence>
<dbReference type="PROSITE" id="PS50887">
    <property type="entry name" value="GGDEF"/>
    <property type="match status" value="1"/>
</dbReference>
<dbReference type="FunFam" id="3.30.70.270:FF:000001">
    <property type="entry name" value="Diguanylate cyclase domain protein"/>
    <property type="match status" value="1"/>
</dbReference>
<evidence type="ECO:0000313" key="6">
    <source>
        <dbReference type="Proteomes" id="UP000532162"/>
    </source>
</evidence>
<dbReference type="GO" id="GO:0052621">
    <property type="term" value="F:diguanylate cyclase activity"/>
    <property type="evidence" value="ECO:0007669"/>
    <property type="project" value="UniProtKB-EC"/>
</dbReference>
<dbReference type="NCBIfam" id="TIGR00254">
    <property type="entry name" value="GGDEF"/>
    <property type="match status" value="1"/>
</dbReference>
<dbReference type="CDD" id="cd01949">
    <property type="entry name" value="GGDEF"/>
    <property type="match status" value="1"/>
</dbReference>
<evidence type="ECO:0000313" key="4">
    <source>
        <dbReference type="EMBL" id="MBA5803930.1"/>
    </source>
</evidence>
<dbReference type="CDD" id="cd00130">
    <property type="entry name" value="PAS"/>
    <property type="match status" value="1"/>
</dbReference>
<feature type="domain" description="GGDEF" evidence="3">
    <location>
        <begin position="177"/>
        <end position="314"/>
    </location>
</feature>
<dbReference type="Proteomes" id="UP000539787">
    <property type="component" value="Unassembled WGS sequence"/>
</dbReference>
<accession>A0A7Z0REF0</accession>
<dbReference type="PANTHER" id="PTHR45138">
    <property type="entry name" value="REGULATORY COMPONENTS OF SENSORY TRANSDUCTION SYSTEM"/>
    <property type="match status" value="1"/>
</dbReference>
<dbReference type="InterPro" id="IPR050469">
    <property type="entry name" value="Diguanylate_Cyclase"/>
</dbReference>
<dbReference type="AlphaFoldDB" id="A0A7Z0REF0"/>
<sequence length="326" mass="35892">MFLDEDREALVKAELTKQTLVDTQARMGMMLDLMPMGLLIHTRQGIIFGNQEASRLLQVPQDQVVGRHFLDFLQTQVDEAAQQMEEAFEGQISEISTEADIRTAEGAVRTIKLIAGALPWDGNPVVQLLLQDITDLKTIQNALHRLTITDELTGAFNRRHAFSVANRFFNSTHPSPHALAVAVLDIDHFKRVNDTYGHAAGDIALKTLSQTVRELISTPQLDGATFARVGGEEFLLLLPDMESDAVIAACEHVRCAVEQQPIVTACGVFHATVSIGVALRRPTDGSFDSMFSNADRALYRAKESGRNRVCIDEESPGSPQRLTATE</sequence>
<dbReference type="Pfam" id="PF13426">
    <property type="entry name" value="PAS_9"/>
    <property type="match status" value="1"/>
</dbReference>
<dbReference type="SUPFAM" id="SSF55073">
    <property type="entry name" value="Nucleotide cyclase"/>
    <property type="match status" value="1"/>
</dbReference>
<dbReference type="Proteomes" id="UP000532162">
    <property type="component" value="Unassembled WGS sequence"/>
</dbReference>
<dbReference type="InterPro" id="IPR000160">
    <property type="entry name" value="GGDEF_dom"/>
</dbReference>
<gene>
    <name evidence="5" type="ORF">HX900_02625</name>
    <name evidence="4" type="ORF">HX902_20050</name>
</gene>
<reference evidence="6 7" key="1">
    <citation type="submission" date="2020-07" db="EMBL/GenBank/DDBJ databases">
        <authorList>
            <person name="Sun Q."/>
        </authorList>
    </citation>
    <scope>NUCLEOTIDE SEQUENCE [LARGE SCALE GENOMIC DNA]</scope>
    <source>
        <strain evidence="5 6">WYCCWR 11290</strain>
        <strain evidence="4 7">WYCCWR 11317</strain>
    </source>
</reference>
<keyword evidence="7" id="KW-1185">Reference proteome</keyword>
<proteinExistence type="predicted"/>
<organism evidence="5 6">
    <name type="scientific">Rhizobium changzhiense</name>
    <dbReference type="NCBI Taxonomy" id="2692317"/>
    <lineage>
        <taxon>Bacteria</taxon>
        <taxon>Pseudomonadati</taxon>
        <taxon>Pseudomonadota</taxon>
        <taxon>Alphaproteobacteria</taxon>
        <taxon>Hyphomicrobiales</taxon>
        <taxon>Rhizobiaceae</taxon>
        <taxon>Rhizobium/Agrobacterium group</taxon>
        <taxon>Rhizobium</taxon>
    </lineage>
</organism>
<dbReference type="InterPro" id="IPR035965">
    <property type="entry name" value="PAS-like_dom_sf"/>
</dbReference>
<dbReference type="Gene3D" id="3.30.450.20">
    <property type="entry name" value="PAS domain"/>
    <property type="match status" value="1"/>
</dbReference>
<comment type="catalytic activity">
    <reaction evidence="2">
        <text>2 GTP = 3',3'-c-di-GMP + 2 diphosphate</text>
        <dbReference type="Rhea" id="RHEA:24898"/>
        <dbReference type="ChEBI" id="CHEBI:33019"/>
        <dbReference type="ChEBI" id="CHEBI:37565"/>
        <dbReference type="ChEBI" id="CHEBI:58805"/>
        <dbReference type="EC" id="2.7.7.65"/>
    </reaction>
</comment>
<dbReference type="SUPFAM" id="SSF55785">
    <property type="entry name" value="PYP-like sensor domain (PAS domain)"/>
    <property type="match status" value="1"/>
</dbReference>
<name>A0A7Z0REF0_9HYPH</name>
<evidence type="ECO:0000313" key="5">
    <source>
        <dbReference type="EMBL" id="NZD60017.1"/>
    </source>
</evidence>